<dbReference type="EMBL" id="CM042882">
    <property type="protein sequence ID" value="KAI4380139.1"/>
    <property type="molecule type" value="Genomic_DNA"/>
</dbReference>
<organism evidence="1 2">
    <name type="scientific">Melastoma candidum</name>
    <dbReference type="NCBI Taxonomy" id="119954"/>
    <lineage>
        <taxon>Eukaryota</taxon>
        <taxon>Viridiplantae</taxon>
        <taxon>Streptophyta</taxon>
        <taxon>Embryophyta</taxon>
        <taxon>Tracheophyta</taxon>
        <taxon>Spermatophyta</taxon>
        <taxon>Magnoliopsida</taxon>
        <taxon>eudicotyledons</taxon>
        <taxon>Gunneridae</taxon>
        <taxon>Pentapetalae</taxon>
        <taxon>rosids</taxon>
        <taxon>malvids</taxon>
        <taxon>Myrtales</taxon>
        <taxon>Melastomataceae</taxon>
        <taxon>Melastomatoideae</taxon>
        <taxon>Melastomateae</taxon>
        <taxon>Melastoma</taxon>
    </lineage>
</organism>
<evidence type="ECO:0000313" key="2">
    <source>
        <dbReference type="Proteomes" id="UP001057402"/>
    </source>
</evidence>
<comment type="caution">
    <text evidence="1">The sequence shown here is derived from an EMBL/GenBank/DDBJ whole genome shotgun (WGS) entry which is preliminary data.</text>
</comment>
<protein>
    <submittedName>
        <fullName evidence="1">Uncharacterized protein</fullName>
    </submittedName>
</protein>
<sequence length="248" mass="27060">MGRAPCCDKASVKRGPWSPDEDKTLCNFILTYGTGGNWITLPKKAGLKRCGKSCRLRWLNYLRPDIRHGGFTEDEDAVICGLYKEIGSRWSFIASHLQGRTDNDVKNYWNTRLKKKLLHSEKGTDRNPKKTGSTSGPNADFEFPLPACPGFPVHDNLLALLTSPAGNNTGESFVQEFPVPSTNTTCSSSSYSSSNTTNASSSVSSMVEGSGNQLDYGFGFPEDEAAAAGGGGGWNQDNYVNYFSYYIC</sequence>
<evidence type="ECO:0000313" key="1">
    <source>
        <dbReference type="EMBL" id="KAI4380139.1"/>
    </source>
</evidence>
<name>A0ACB9RMP5_9MYRT</name>
<dbReference type="Proteomes" id="UP001057402">
    <property type="component" value="Chromosome 3"/>
</dbReference>
<gene>
    <name evidence="1" type="ORF">MLD38_006362</name>
</gene>
<accession>A0ACB9RMP5</accession>
<reference evidence="2" key="1">
    <citation type="journal article" date="2023" name="Front. Plant Sci.">
        <title>Chromosomal-level genome assembly of Melastoma candidum provides insights into trichome evolution.</title>
        <authorList>
            <person name="Zhong Y."/>
            <person name="Wu W."/>
            <person name="Sun C."/>
            <person name="Zou P."/>
            <person name="Liu Y."/>
            <person name="Dai S."/>
            <person name="Zhou R."/>
        </authorList>
    </citation>
    <scope>NUCLEOTIDE SEQUENCE [LARGE SCALE GENOMIC DNA]</scope>
</reference>
<keyword evidence="2" id="KW-1185">Reference proteome</keyword>
<proteinExistence type="predicted"/>